<dbReference type="PROSITE" id="PS00139">
    <property type="entry name" value="THIOL_PROTEASE_CYS"/>
    <property type="match status" value="1"/>
</dbReference>
<dbReference type="InterPro" id="IPR013128">
    <property type="entry name" value="Peptidase_C1A"/>
</dbReference>
<comment type="caution">
    <text evidence="10">The sequence shown here is derived from an EMBL/GenBank/DDBJ whole genome shotgun (WGS) entry which is preliminary data.</text>
</comment>
<dbReference type="InterPro" id="IPR011604">
    <property type="entry name" value="PDDEXK-like_dom_sf"/>
</dbReference>
<evidence type="ECO:0000256" key="2">
    <source>
        <dbReference type="ARBA" id="ARBA00022670"/>
    </source>
</evidence>
<keyword evidence="7" id="KW-0732">Signal</keyword>
<dbReference type="Proteomes" id="UP001217089">
    <property type="component" value="Unassembled WGS sequence"/>
</dbReference>
<evidence type="ECO:0000313" key="11">
    <source>
        <dbReference type="Proteomes" id="UP001217089"/>
    </source>
</evidence>
<dbReference type="EMBL" id="JARBDR010000813">
    <property type="protein sequence ID" value="KAJ8306104.1"/>
    <property type="molecule type" value="Genomic_DNA"/>
</dbReference>
<dbReference type="SMART" id="SM00848">
    <property type="entry name" value="Inhibitor_I29"/>
    <property type="match status" value="2"/>
</dbReference>
<dbReference type="InterPro" id="IPR038765">
    <property type="entry name" value="Papain-like_cys_pep_sf"/>
</dbReference>
<keyword evidence="5" id="KW-0865">Zymogen</keyword>
<feature type="signal peptide" evidence="7">
    <location>
        <begin position="1"/>
        <end position="30"/>
    </location>
</feature>
<dbReference type="InterPro" id="IPR000169">
    <property type="entry name" value="Pept_cys_AS"/>
</dbReference>
<accession>A0ABQ9EME5</accession>
<feature type="domain" description="Cathepsin propeptide inhibitor" evidence="9">
    <location>
        <begin position="468"/>
        <end position="524"/>
    </location>
</feature>
<evidence type="ECO:0000259" key="9">
    <source>
        <dbReference type="SMART" id="SM00848"/>
    </source>
</evidence>
<dbReference type="PROSITE" id="PS00639">
    <property type="entry name" value="THIOL_PROTEASE_HIS"/>
    <property type="match status" value="2"/>
</dbReference>
<name>A0ABQ9EME5_TEGGR</name>
<dbReference type="SUPFAM" id="SSF54001">
    <property type="entry name" value="Cysteine proteinases"/>
    <property type="match status" value="2"/>
</dbReference>
<evidence type="ECO:0000256" key="1">
    <source>
        <dbReference type="ARBA" id="ARBA00008455"/>
    </source>
</evidence>
<gene>
    <name evidence="10" type="ORF">KUTeg_016649</name>
</gene>
<dbReference type="PRINTS" id="PR00705">
    <property type="entry name" value="PAPAIN"/>
</dbReference>
<feature type="domain" description="Peptidase C1A papain C-terminal" evidence="8">
    <location>
        <begin position="552"/>
        <end position="769"/>
    </location>
</feature>
<keyword evidence="3" id="KW-0378">Hydrolase</keyword>
<keyword evidence="4" id="KW-0788">Thiol protease</keyword>
<feature type="chain" id="PRO_5047520677" description="Counting factor associated protein D" evidence="7">
    <location>
        <begin position="31"/>
        <end position="1061"/>
    </location>
</feature>
<dbReference type="InterPro" id="IPR013201">
    <property type="entry name" value="Prot_inhib_I29"/>
</dbReference>
<organism evidence="10 11">
    <name type="scientific">Tegillarca granosa</name>
    <name type="common">Malaysian cockle</name>
    <name type="synonym">Anadara granosa</name>
    <dbReference type="NCBI Taxonomy" id="220873"/>
    <lineage>
        <taxon>Eukaryota</taxon>
        <taxon>Metazoa</taxon>
        <taxon>Spiralia</taxon>
        <taxon>Lophotrochozoa</taxon>
        <taxon>Mollusca</taxon>
        <taxon>Bivalvia</taxon>
        <taxon>Autobranchia</taxon>
        <taxon>Pteriomorphia</taxon>
        <taxon>Arcoida</taxon>
        <taxon>Arcoidea</taxon>
        <taxon>Arcidae</taxon>
        <taxon>Tegillarca</taxon>
    </lineage>
</organism>
<dbReference type="PROSITE" id="PS00640">
    <property type="entry name" value="THIOL_PROTEASE_ASN"/>
    <property type="match status" value="2"/>
</dbReference>
<dbReference type="PANTHER" id="PTHR12411">
    <property type="entry name" value="CYSTEINE PROTEASE FAMILY C1-RELATED"/>
    <property type="match status" value="1"/>
</dbReference>
<sequence>MIIFTKMAFGLPVGLCLAVAIIVHVGEVLSVPTPSWGDSYHVMGTLQLPYAEIVAPMTNYKVTNVQTCFRVNGTANATVTIQGVLPDMKGFKLVGKETINNEKCNKWILKSGDNTKMNVYMMWVSQNNATPVRYEMHGYDSLLGSHYDRYYIDYRNFQSTDIVNTTFDVPKRLKESQILMNPMQEYINMFDQHINEMFEGFKLKHKPKFIHSKNRAGLTFRLAVNHLADRSDEEIKLMRGLKITPGNHGGLPFDKTFRPYLSIWTGHYMHGYQVRLSQQQLIDCSWGEGNNGCDGGEDFRSYHFIQKNGGLTTEDQMAIDYVNITSGDKQALMLAIANKGPISVGIDASHKSLSFYANGVYYEPACGNTVDDLDHSVLAVGYGVMNGEAYWLIKNSWSTYWGNDGYVLLSQRNNNCGVATSATYVILLSSKNMTCGGFPGPGMKVHKVLMNPMSEYIHGYDEHITEMFQQFKSKHNRNYATIKEHSQRRHSFRQNVRFIHSKNRAGLSYKLDVNHLADRSDEEMRLMRGRKRTSGYNGGAPFDKSKYSVKDTPAEIDWRLYGAVTPVKDQGVCGSCWSFGTTGTIEGTFFLKNNYLIRLSQQELMDCSWGEGNNACDGGEEFRAYQWIMKNGGLTTEDQYGQYLAQDGYCKEDQVEPIVKLQGYVNVTSGDLQALTFALAHQGPVSVGIDASHKSLSFYSHGVYYEEQCGNTPDDLDHAVLAVGYGKMGDQSYWLIKNSWSTYWGNDGYVLMSQKNNNCGVTTDATYVLLGAGYNKHLLKTLAEAVNKLQLSDDPDLCKNDSIETKLSEIGLSENCNPYSVSGYTKGFTDIPDFGLIDIFNYLTFKNADYDRKKKLKAFKTFEDLFSDGHVQQLEFNPLSKDDNACLFHAKVKPTQRESTYLKNEFYDSWFALDKSDGYGITGHCECKGGADGACRRIAAALYELEAFEKFSCTEGENLWMKRPTCHDIPLPMTSLSVWGRKKEFVAREMYTRVLCKYHTRLQDKKHGLLISRWEADMQCPYYAQIQGQLGLYKLQECDLVIFTKKGIHVSAISFNEEFNI</sequence>
<dbReference type="InterPro" id="IPR039417">
    <property type="entry name" value="Peptidase_C1A_papain-like"/>
</dbReference>
<dbReference type="InterPro" id="IPR025660">
    <property type="entry name" value="Pept_his_AS"/>
</dbReference>
<evidence type="ECO:0000259" key="8">
    <source>
        <dbReference type="SMART" id="SM00645"/>
    </source>
</evidence>
<dbReference type="CDD" id="cd02248">
    <property type="entry name" value="Peptidase_C1A"/>
    <property type="match status" value="2"/>
</dbReference>
<dbReference type="SMART" id="SM00645">
    <property type="entry name" value="Pept_C1"/>
    <property type="match status" value="2"/>
</dbReference>
<evidence type="ECO:0000313" key="10">
    <source>
        <dbReference type="EMBL" id="KAJ8306104.1"/>
    </source>
</evidence>
<reference evidence="10 11" key="1">
    <citation type="submission" date="2022-12" db="EMBL/GenBank/DDBJ databases">
        <title>Chromosome-level genome of Tegillarca granosa.</title>
        <authorList>
            <person name="Kim J."/>
        </authorList>
    </citation>
    <scope>NUCLEOTIDE SEQUENCE [LARGE SCALE GENOMIC DNA]</scope>
    <source>
        <strain evidence="10">Teg-2019</strain>
        <tissue evidence="10">Adductor muscle</tissue>
    </source>
</reference>
<dbReference type="Pfam" id="PF08246">
    <property type="entry name" value="Inhibitor_I29"/>
    <property type="match status" value="1"/>
</dbReference>
<dbReference type="Gene3D" id="3.90.320.10">
    <property type="match status" value="1"/>
</dbReference>
<evidence type="ECO:0000256" key="4">
    <source>
        <dbReference type="ARBA" id="ARBA00022807"/>
    </source>
</evidence>
<evidence type="ECO:0008006" key="12">
    <source>
        <dbReference type="Google" id="ProtNLM"/>
    </source>
</evidence>
<keyword evidence="6" id="KW-1015">Disulfide bond</keyword>
<comment type="similarity">
    <text evidence="1">Belongs to the peptidase C1 family.</text>
</comment>
<dbReference type="InterPro" id="IPR000668">
    <property type="entry name" value="Peptidase_C1A_C"/>
</dbReference>
<evidence type="ECO:0000256" key="7">
    <source>
        <dbReference type="SAM" id="SignalP"/>
    </source>
</evidence>
<feature type="domain" description="Peptidase C1A papain C-terminal" evidence="8">
    <location>
        <begin position="251"/>
        <end position="426"/>
    </location>
</feature>
<dbReference type="InterPro" id="IPR025661">
    <property type="entry name" value="Pept_asp_AS"/>
</dbReference>
<keyword evidence="11" id="KW-1185">Reference proteome</keyword>
<evidence type="ECO:0000256" key="5">
    <source>
        <dbReference type="ARBA" id="ARBA00023145"/>
    </source>
</evidence>
<evidence type="ECO:0000256" key="6">
    <source>
        <dbReference type="ARBA" id="ARBA00023157"/>
    </source>
</evidence>
<feature type="domain" description="Cathepsin propeptide inhibitor" evidence="9">
    <location>
        <begin position="198"/>
        <end position="235"/>
    </location>
</feature>
<proteinExistence type="inferred from homology"/>
<dbReference type="Pfam" id="PF00112">
    <property type="entry name" value="Peptidase_C1"/>
    <property type="match status" value="3"/>
</dbReference>
<dbReference type="Gene3D" id="3.90.70.10">
    <property type="entry name" value="Cysteine proteinases"/>
    <property type="match status" value="3"/>
</dbReference>
<evidence type="ECO:0000256" key="3">
    <source>
        <dbReference type="ARBA" id="ARBA00022801"/>
    </source>
</evidence>
<protein>
    <recommendedName>
        <fullName evidence="12">Counting factor associated protein D</fullName>
    </recommendedName>
</protein>
<keyword evidence="2" id="KW-0645">Protease</keyword>